<evidence type="ECO:0000313" key="8">
    <source>
        <dbReference type="Proteomes" id="UP001334005"/>
    </source>
</evidence>
<dbReference type="InterPro" id="IPR009057">
    <property type="entry name" value="Homeodomain-like_sf"/>
</dbReference>
<dbReference type="InterPro" id="IPR037923">
    <property type="entry name" value="HTH-like"/>
</dbReference>
<dbReference type="Pfam" id="PF02311">
    <property type="entry name" value="AraC_binding"/>
    <property type="match status" value="1"/>
</dbReference>
<evidence type="ECO:0000259" key="6">
    <source>
        <dbReference type="PROSITE" id="PS01124"/>
    </source>
</evidence>
<evidence type="ECO:0000256" key="1">
    <source>
        <dbReference type="ARBA" id="ARBA00023015"/>
    </source>
</evidence>
<sequence length="292" mass="34213">MNSLAQRTQVIENWYRESDDFSTLVNYRVLRAGHIRTNANFHIQRQSVVGHELIYCLKGRGVVRLENNLHHVQEGNLAWLPVRWPHEHYPDSAEPWEILWLRIDSSKLNSIMHILNVLQAPVFTFQQPEKVTEIYYQLFGLMKSHTLVSDAHCDALCAKLIFTLLENRSQETEKSPVITHRGLGHLIYQIHSHYNDEWDIGKFMQYCQVSKSQLFRLFQETFNQSPLKWLKNYRLSQARRLLVETDDTIGKIAGQVGYNDPLHFSRDFHRAVGVSPSEFRRQERQLSDGSAE</sequence>
<protein>
    <recommendedName>
        <fullName evidence="5">Arabinose operon regulatory protein</fullName>
    </recommendedName>
</protein>
<gene>
    <name evidence="7" type="ORF">QFI66_021460</name>
</gene>
<keyword evidence="2" id="KW-0238">DNA-binding</keyword>
<organism evidence="7 8">
    <name type="scientific">Raoultella scottii</name>
    <dbReference type="NCBI Taxonomy" id="3040937"/>
    <lineage>
        <taxon>Bacteria</taxon>
        <taxon>Pseudomonadati</taxon>
        <taxon>Pseudomonadota</taxon>
        <taxon>Gammaproteobacteria</taxon>
        <taxon>Enterobacterales</taxon>
        <taxon>Enterobacteriaceae</taxon>
        <taxon>Klebsiella/Raoultella group</taxon>
        <taxon>Raoultella</taxon>
    </lineage>
</organism>
<dbReference type="InterPro" id="IPR014710">
    <property type="entry name" value="RmlC-like_jellyroll"/>
</dbReference>
<dbReference type="PROSITE" id="PS01124">
    <property type="entry name" value="HTH_ARAC_FAMILY_2"/>
    <property type="match status" value="1"/>
</dbReference>
<dbReference type="RefSeq" id="WP_095095910.1">
    <property type="nucleotide sequence ID" value="NZ_JARXNH020000057.1"/>
</dbReference>
<evidence type="ECO:0000313" key="7">
    <source>
        <dbReference type="EMBL" id="MEK0250653.1"/>
    </source>
</evidence>
<dbReference type="Gene3D" id="2.60.120.10">
    <property type="entry name" value="Jelly Rolls"/>
    <property type="match status" value="1"/>
</dbReference>
<dbReference type="Pfam" id="PF12833">
    <property type="entry name" value="HTH_18"/>
    <property type="match status" value="1"/>
</dbReference>
<dbReference type="InterPro" id="IPR003313">
    <property type="entry name" value="AraC-bd"/>
</dbReference>
<keyword evidence="1" id="KW-0805">Transcription regulation</keyword>
<evidence type="ECO:0000256" key="4">
    <source>
        <dbReference type="ARBA" id="ARBA00023163"/>
    </source>
</evidence>
<dbReference type="PRINTS" id="PR00032">
    <property type="entry name" value="HTHARAC"/>
</dbReference>
<dbReference type="InterPro" id="IPR018060">
    <property type="entry name" value="HTH_AraC"/>
</dbReference>
<comment type="caution">
    <text evidence="7">The sequence shown here is derived from an EMBL/GenBank/DDBJ whole genome shotgun (WGS) entry which is preliminary data.</text>
</comment>
<dbReference type="InterPro" id="IPR020449">
    <property type="entry name" value="Tscrpt_reg_AraC-type_HTH"/>
</dbReference>
<evidence type="ECO:0000256" key="2">
    <source>
        <dbReference type="ARBA" id="ARBA00023125"/>
    </source>
</evidence>
<dbReference type="Proteomes" id="UP001334005">
    <property type="component" value="Unassembled WGS sequence"/>
</dbReference>
<keyword evidence="8" id="KW-1185">Reference proteome</keyword>
<proteinExistence type="predicted"/>
<evidence type="ECO:0000256" key="3">
    <source>
        <dbReference type="ARBA" id="ARBA00023159"/>
    </source>
</evidence>
<dbReference type="PANTHER" id="PTHR46796">
    <property type="entry name" value="HTH-TYPE TRANSCRIPTIONAL ACTIVATOR RHAS-RELATED"/>
    <property type="match status" value="1"/>
</dbReference>
<keyword evidence="3" id="KW-0010">Activator</keyword>
<evidence type="ECO:0000256" key="5">
    <source>
        <dbReference type="ARBA" id="ARBA00044978"/>
    </source>
</evidence>
<keyword evidence="4" id="KW-0804">Transcription</keyword>
<reference evidence="7 8" key="1">
    <citation type="submission" date="2024-03" db="EMBL/GenBank/DDBJ databases">
        <title>Two novel Raoultella species associated with bleeding cankers of broadleaf hosts, Raoultella scottia sp. nov. and Raoultella lignicola sp. nov.</title>
        <authorList>
            <person name="Brady C.L."/>
        </authorList>
    </citation>
    <scope>NUCLEOTIDE SEQUENCE [LARGE SCALE GENOMIC DNA]</scope>
    <source>
        <strain evidence="7 8">BAC 10a-01-01</strain>
    </source>
</reference>
<accession>A0ABU8ZBX9</accession>
<name>A0ABU8ZBX9_9ENTR</name>
<dbReference type="PANTHER" id="PTHR46796:SF7">
    <property type="entry name" value="ARAC FAMILY TRANSCRIPTIONAL REGULATOR"/>
    <property type="match status" value="1"/>
</dbReference>
<dbReference type="SMART" id="SM00342">
    <property type="entry name" value="HTH_ARAC"/>
    <property type="match status" value="1"/>
</dbReference>
<dbReference type="SUPFAM" id="SSF46689">
    <property type="entry name" value="Homeodomain-like"/>
    <property type="match status" value="2"/>
</dbReference>
<dbReference type="Gene3D" id="1.10.10.60">
    <property type="entry name" value="Homeodomain-like"/>
    <property type="match status" value="1"/>
</dbReference>
<dbReference type="InterPro" id="IPR050204">
    <property type="entry name" value="AraC_XylS_family_regulators"/>
</dbReference>
<dbReference type="SUPFAM" id="SSF51215">
    <property type="entry name" value="Regulatory protein AraC"/>
    <property type="match status" value="1"/>
</dbReference>
<dbReference type="EMBL" id="JARXNH020000057">
    <property type="protein sequence ID" value="MEK0250653.1"/>
    <property type="molecule type" value="Genomic_DNA"/>
</dbReference>
<feature type="domain" description="HTH araC/xylS-type" evidence="6">
    <location>
        <begin position="184"/>
        <end position="282"/>
    </location>
</feature>